<feature type="non-terminal residue" evidence="4">
    <location>
        <position position="1"/>
    </location>
</feature>
<organism evidence="4 5">
    <name type="scientific">Escherichia coli</name>
    <dbReference type="NCBI Taxonomy" id="562"/>
    <lineage>
        <taxon>Bacteria</taxon>
        <taxon>Pseudomonadati</taxon>
        <taxon>Pseudomonadota</taxon>
        <taxon>Gammaproteobacteria</taxon>
        <taxon>Enterobacterales</taxon>
        <taxon>Enterobacteriaceae</taxon>
        <taxon>Escherichia</taxon>
    </lineage>
</organism>
<dbReference type="GO" id="GO:0005829">
    <property type="term" value="C:cytosol"/>
    <property type="evidence" value="ECO:0007669"/>
    <property type="project" value="TreeGrafter"/>
</dbReference>
<comment type="caution">
    <text evidence="4">The sequence shown here is derived from an EMBL/GenBank/DDBJ whole genome shotgun (WGS) entry which is preliminary data.</text>
</comment>
<evidence type="ECO:0000259" key="3">
    <source>
        <dbReference type="Pfam" id="PF00109"/>
    </source>
</evidence>
<accession>A0AAP3A7R1</accession>
<dbReference type="InterPro" id="IPR016039">
    <property type="entry name" value="Thiolase-like"/>
</dbReference>
<dbReference type="PANTHER" id="PTHR11712:SF336">
    <property type="entry name" value="3-OXOACYL-[ACYL-CARRIER-PROTEIN] SYNTHASE, MITOCHONDRIAL"/>
    <property type="match status" value="1"/>
</dbReference>
<evidence type="ECO:0000256" key="1">
    <source>
        <dbReference type="ARBA" id="ARBA00005194"/>
    </source>
</evidence>
<proteinExistence type="predicted"/>
<dbReference type="Gene3D" id="3.40.47.10">
    <property type="match status" value="1"/>
</dbReference>
<dbReference type="InterPro" id="IPR014030">
    <property type="entry name" value="Ketoacyl_synth_N"/>
</dbReference>
<dbReference type="PROSITE" id="PS00606">
    <property type="entry name" value="KS3_1"/>
    <property type="match status" value="1"/>
</dbReference>
<protein>
    <submittedName>
        <fullName evidence="4">Beta-ketoacyl-ACP synthase II</fullName>
    </submittedName>
</protein>
<dbReference type="InterPro" id="IPR018201">
    <property type="entry name" value="Ketoacyl_synth_AS"/>
</dbReference>
<dbReference type="AlphaFoldDB" id="A0AAP3A7R1"/>
<comment type="pathway">
    <text evidence="1">Lipid metabolism; fatty acid biosynthesis.</text>
</comment>
<gene>
    <name evidence="4" type="ORF">OFN31_33090</name>
</gene>
<feature type="domain" description="Beta-ketoacyl synthase-like N-terminal" evidence="3">
    <location>
        <begin position="5"/>
        <end position="80"/>
    </location>
</feature>
<dbReference type="PANTHER" id="PTHR11712">
    <property type="entry name" value="POLYKETIDE SYNTHASE-RELATED"/>
    <property type="match status" value="1"/>
</dbReference>
<dbReference type="GO" id="GO:0004315">
    <property type="term" value="F:3-oxoacyl-[acyl-carrier-protein] synthase activity"/>
    <property type="evidence" value="ECO:0007669"/>
    <property type="project" value="InterPro"/>
</dbReference>
<evidence type="ECO:0000313" key="4">
    <source>
        <dbReference type="EMBL" id="MCV5626465.1"/>
    </source>
</evidence>
<evidence type="ECO:0000313" key="5">
    <source>
        <dbReference type="Proteomes" id="UP001208624"/>
    </source>
</evidence>
<reference evidence="4" key="1">
    <citation type="submission" date="2023-06" db="EMBL/GenBank/DDBJ databases">
        <title>Deciphering the underlying mechanisms mediating the transmission of blaNDM gene from human to animals in China.</title>
        <authorList>
            <person name="Chen K."/>
            <person name="Chen S."/>
        </authorList>
    </citation>
    <scope>NUCLEOTIDE SEQUENCE</scope>
    <source>
        <strain evidence="4">1199</strain>
    </source>
</reference>
<dbReference type="GO" id="GO:0006633">
    <property type="term" value="P:fatty acid biosynthetic process"/>
    <property type="evidence" value="ECO:0007669"/>
    <property type="project" value="InterPro"/>
</dbReference>
<dbReference type="InterPro" id="IPR000794">
    <property type="entry name" value="Beta-ketoacyl_synthase"/>
</dbReference>
<feature type="non-terminal residue" evidence="4">
    <location>
        <position position="81"/>
    </location>
</feature>
<dbReference type="SUPFAM" id="SSF53901">
    <property type="entry name" value="Thiolase-like"/>
    <property type="match status" value="1"/>
</dbReference>
<keyword evidence="2" id="KW-0808">Transferase</keyword>
<evidence type="ECO:0000256" key="2">
    <source>
        <dbReference type="ARBA" id="ARBA00022679"/>
    </source>
</evidence>
<dbReference type="Pfam" id="PF00109">
    <property type="entry name" value="ketoacyl-synt"/>
    <property type="match status" value="1"/>
</dbReference>
<name>A0AAP3A7R1_ECOLX</name>
<dbReference type="Proteomes" id="UP001208624">
    <property type="component" value="Unassembled WGS sequence"/>
</dbReference>
<sequence>SPFFIVSAIVNLAAGQVSIRTGAKGPNSATATACSAGAHAIGDSFKIIQRGDADVMICGGAESAITPMSVAGFAAMRALST</sequence>
<dbReference type="EMBL" id="JAOVKC010001605">
    <property type="protein sequence ID" value="MCV5626465.1"/>
    <property type="molecule type" value="Genomic_DNA"/>
</dbReference>